<comment type="caution">
    <text evidence="9">The sequence shown here is derived from an EMBL/GenBank/DDBJ whole genome shotgun (WGS) entry which is preliminary data.</text>
</comment>
<evidence type="ECO:0000259" key="8">
    <source>
        <dbReference type="PROSITE" id="PS50011"/>
    </source>
</evidence>
<dbReference type="PROSITE" id="PS50011">
    <property type="entry name" value="PROTEIN_KINASE_DOM"/>
    <property type="match status" value="1"/>
</dbReference>
<keyword evidence="3" id="KW-0418">Kinase</keyword>
<evidence type="ECO:0000256" key="4">
    <source>
        <dbReference type="ARBA" id="ARBA00022840"/>
    </source>
</evidence>
<dbReference type="InterPro" id="IPR011009">
    <property type="entry name" value="Kinase-like_dom_sf"/>
</dbReference>
<keyword evidence="2 5" id="KW-0547">Nucleotide-binding</keyword>
<feature type="domain" description="Protein kinase" evidence="8">
    <location>
        <begin position="36"/>
        <end position="313"/>
    </location>
</feature>
<evidence type="ECO:0000256" key="3">
    <source>
        <dbReference type="ARBA" id="ARBA00022777"/>
    </source>
</evidence>
<keyword evidence="1" id="KW-0808">Transferase</keyword>
<keyword evidence="4 5" id="KW-0067">ATP-binding</keyword>
<keyword evidence="7" id="KW-0472">Membrane</keyword>
<evidence type="ECO:0000256" key="7">
    <source>
        <dbReference type="SAM" id="Phobius"/>
    </source>
</evidence>
<evidence type="ECO:0000256" key="2">
    <source>
        <dbReference type="ARBA" id="ARBA00022741"/>
    </source>
</evidence>
<dbReference type="PROSITE" id="PS00107">
    <property type="entry name" value="PROTEIN_KINASE_ATP"/>
    <property type="match status" value="1"/>
</dbReference>
<evidence type="ECO:0000313" key="9">
    <source>
        <dbReference type="EMBL" id="GFO93673.1"/>
    </source>
</evidence>
<feature type="binding site" evidence="5">
    <location>
        <position position="65"/>
    </location>
    <ligand>
        <name>ATP</name>
        <dbReference type="ChEBI" id="CHEBI:30616"/>
    </ligand>
</feature>
<evidence type="ECO:0000256" key="1">
    <source>
        <dbReference type="ARBA" id="ARBA00022679"/>
    </source>
</evidence>
<feature type="compositionally biased region" description="Basic and acidic residues" evidence="6">
    <location>
        <begin position="381"/>
        <end position="392"/>
    </location>
</feature>
<sequence>MGMCMSTYDNNAMVSGRGIVSDLPFLQQGVSLRGRYVIESVLGSGGFGVTYKAWDALLSSYVAIKEYFPKSVVNRMPGDASVSVFTSVNADEFNRGIHRFLKEAKDLARFNEIPGIVSVFDFFEENNTAYMVMEYLEGCTLREYLRSNGERIDITTGLYMIDSLITALDAVHRSGIIHRDISPENIFICNDSSVKLLDFGAAKQTMDTYTQTVSIVLKHGYAPPEQYLSRGDFGPWTDIYALGATMYRMFTGVMPQESVERMVDDKLPAPDVINPEIPKYLSDAIMTSMEVKAERRYQSVDVLRRDLMGHENIDNASMLRKIVMICAPIIGVAVVVICIVLVVQLNKSETKRRNITEEVSAVASDTTTEEFTENIIDNTSEMKAENSTDDNSKPAIRKAGNVNQFYNTEQDSENDLSDTEADMEYDYTEDNGDGDIGEQSSSLGVKISAITVSDSETDMTTDKRVYEKGVKNIYFYWKVISAPPEGTRIKYTGTYWTGEPYEDVFYGVQSGDMLSVCISCGGNGMGAGMVTIELYDYMSDELLGEASVEIK</sequence>
<dbReference type="InterPro" id="IPR017441">
    <property type="entry name" value="Protein_kinase_ATP_BS"/>
</dbReference>
<dbReference type="Gene3D" id="3.30.200.20">
    <property type="entry name" value="Phosphorylase Kinase, domain 1"/>
    <property type="match status" value="1"/>
</dbReference>
<evidence type="ECO:0000256" key="5">
    <source>
        <dbReference type="PROSITE-ProRule" id="PRU10141"/>
    </source>
</evidence>
<evidence type="ECO:0000313" key="10">
    <source>
        <dbReference type="Proteomes" id="UP000660047"/>
    </source>
</evidence>
<dbReference type="InterPro" id="IPR000719">
    <property type="entry name" value="Prot_kinase_dom"/>
</dbReference>
<reference evidence="9" key="1">
    <citation type="submission" date="2020-06" db="EMBL/GenBank/DDBJ databases">
        <title>Characterization of fructooligosaccharide metabolism and fructooligosaccharide-degrading enzymes in human commensal butyrate producers.</title>
        <authorList>
            <person name="Tanno H."/>
            <person name="Fujii T."/>
            <person name="Hirano K."/>
            <person name="Maeno S."/>
            <person name="Tonozuka T."/>
            <person name="Sakamoto M."/>
            <person name="Ohkuma M."/>
            <person name="Tochio T."/>
            <person name="Endo A."/>
        </authorList>
    </citation>
    <scope>NUCLEOTIDE SEQUENCE</scope>
    <source>
        <strain evidence="9">JCM 31265</strain>
    </source>
</reference>
<dbReference type="GO" id="GO:0004674">
    <property type="term" value="F:protein serine/threonine kinase activity"/>
    <property type="evidence" value="ECO:0007669"/>
    <property type="project" value="TreeGrafter"/>
</dbReference>
<dbReference type="CDD" id="cd14014">
    <property type="entry name" value="STKc_PknB_like"/>
    <property type="match status" value="1"/>
</dbReference>
<dbReference type="EMBL" id="BLYL01000003">
    <property type="protein sequence ID" value="GFO93673.1"/>
    <property type="molecule type" value="Genomic_DNA"/>
</dbReference>
<dbReference type="Pfam" id="PF00069">
    <property type="entry name" value="Pkinase"/>
    <property type="match status" value="1"/>
</dbReference>
<accession>A0AAI9K3I6</accession>
<gene>
    <name evidence="9" type="ORF">COEU31_07190</name>
</gene>
<feature type="region of interest" description="Disordered" evidence="6">
    <location>
        <begin position="381"/>
        <end position="417"/>
    </location>
</feature>
<organism evidence="9 10">
    <name type="scientific">Coprococcus eutactus</name>
    <dbReference type="NCBI Taxonomy" id="33043"/>
    <lineage>
        <taxon>Bacteria</taxon>
        <taxon>Bacillati</taxon>
        <taxon>Bacillota</taxon>
        <taxon>Clostridia</taxon>
        <taxon>Lachnospirales</taxon>
        <taxon>Lachnospiraceae</taxon>
        <taxon>Coprococcus</taxon>
    </lineage>
</organism>
<feature type="transmembrane region" description="Helical" evidence="7">
    <location>
        <begin position="322"/>
        <end position="343"/>
    </location>
</feature>
<protein>
    <recommendedName>
        <fullName evidence="8">Protein kinase domain-containing protein</fullName>
    </recommendedName>
</protein>
<evidence type="ECO:0000256" key="6">
    <source>
        <dbReference type="SAM" id="MobiDB-lite"/>
    </source>
</evidence>
<dbReference type="Gene3D" id="1.10.510.10">
    <property type="entry name" value="Transferase(Phosphotransferase) domain 1"/>
    <property type="match status" value="1"/>
</dbReference>
<dbReference type="SUPFAM" id="SSF56112">
    <property type="entry name" value="Protein kinase-like (PK-like)"/>
    <property type="match status" value="1"/>
</dbReference>
<dbReference type="PANTHER" id="PTHR43289">
    <property type="entry name" value="MITOGEN-ACTIVATED PROTEIN KINASE KINASE KINASE 20-RELATED"/>
    <property type="match status" value="1"/>
</dbReference>
<dbReference type="PROSITE" id="PS00109">
    <property type="entry name" value="PROTEIN_KINASE_TYR"/>
    <property type="match status" value="1"/>
</dbReference>
<keyword evidence="7" id="KW-1133">Transmembrane helix</keyword>
<name>A0AAI9K3I6_9FIRM</name>
<dbReference type="PANTHER" id="PTHR43289:SF34">
    <property type="entry name" value="SERINE_THREONINE-PROTEIN KINASE YBDM-RELATED"/>
    <property type="match status" value="1"/>
</dbReference>
<dbReference type="AlphaFoldDB" id="A0AAI9K3I6"/>
<keyword evidence="7" id="KW-0812">Transmembrane</keyword>
<proteinExistence type="predicted"/>
<dbReference type="Proteomes" id="UP000660047">
    <property type="component" value="Unassembled WGS sequence"/>
</dbReference>
<dbReference type="GO" id="GO:0005524">
    <property type="term" value="F:ATP binding"/>
    <property type="evidence" value="ECO:0007669"/>
    <property type="project" value="UniProtKB-UniRule"/>
</dbReference>
<dbReference type="InterPro" id="IPR008266">
    <property type="entry name" value="Tyr_kinase_AS"/>
</dbReference>